<dbReference type="EC" id="3.1.21.3" evidence="11"/>
<evidence type="ECO:0000256" key="9">
    <source>
        <dbReference type="ARBA" id="ARBA00022840"/>
    </source>
</evidence>
<dbReference type="NCBIfam" id="TIGR00348">
    <property type="entry name" value="hsdR"/>
    <property type="match status" value="1"/>
</dbReference>
<evidence type="ECO:0000256" key="2">
    <source>
        <dbReference type="ARBA" id="ARBA00008598"/>
    </source>
</evidence>
<dbReference type="Pfam" id="PF18766">
    <property type="entry name" value="SWI2_SNF2"/>
    <property type="match status" value="1"/>
</dbReference>
<dbReference type="SMART" id="SM00487">
    <property type="entry name" value="DEXDc"/>
    <property type="match status" value="1"/>
</dbReference>
<name>A0A402CVX4_9BACT</name>
<dbReference type="REBASE" id="621336">
    <property type="entry name" value="CcoAX7ORF25890P"/>
</dbReference>
<evidence type="ECO:0000313" key="12">
    <source>
        <dbReference type="EMBL" id="BDI30542.1"/>
    </source>
</evidence>
<dbReference type="CDD" id="cd22332">
    <property type="entry name" value="HsdR_N"/>
    <property type="match status" value="1"/>
</dbReference>
<keyword evidence="5 11" id="KW-0547">Nucleotide-binding</keyword>
<sequence>MLTDFQEENYVERPFIAQLTAMQPLGWQHIEGDIYVPDVTERPDFGAVLLEGRLRDAIKRINRDESGQEWLDDVRATRMVGALSRLGQHKLMEANAVATNLLLLGYPVEGDPAQHGAGRSVTARFIDFENPANNDFLIINQFRVDVPGGRNYIIPDLVMFVNGIPLVVIECKSPSITNPIEAGITQLLRYSNQRDSDDEGAERLFHYSQLLVSTFFDEARVGTVGAGYEHFLEWKDTYPAPTAQVVTDMGISRLSSQQMLGEGMLSPNNLLNIVKNFMVFSEAGGKVIKIAPRYQQYRAVEKAVHQLEHGQTRTQHGETDQRGGIVWHTQGSGKSLTMVFLVRRMRAIPALRRFKIVVVTDRTDLEKQLKGTAQLTGENVRSARGVKAIETLLSAPGADLVFAMIQKFRDTEGSDDQAAEIDSDEADGRDDIETATALYPELNPSEHIVVLIDEAHRSQTTSLHANLRRALPNATFIGFTGTPILMGLAKRTHEIFGPYIDRYTIRQSEQDGATVRILYEGYDAGAFIKDDKTLDDLADELFGHLSTAERERATARYARVETVLEATNLIAAKADHALRHYVDTVLPNGFKAQIVAVSRLAAVRFQHALVAAQRKLVSEIDGLSDDLLILSETERSSLTDHVQQILRAHPHRNTIAGLEFASVISAGDQNDPKDWAEWTEAARQAQHIARFKKPLRTATSDPAKTDPLAILVVKSMLLTGFDAPNEQALYLDRKMVGAELLQAIARTNRTAPRKKHGLIVDYRGIVEFLRRAVAVYSAEDMEDIRAGIVSIKDTLPTLADRHRRVIAIFSERNVSDISNVRAAVDVLADPRVRADFSVKYKDFLESLDIVLPRPEALHFNADARTLGVINQMARNLYRDPQLMLVGAGQKVRDLIDQHVYAMGIDPKVPPISILDLGFDAAVAAQPSAKTQASEMEHAARYHITSKYNEDPSYYKRLSERLEEILAHFGENWDALVEALRQFTADVREGCPQDQSGLDPRTQAPFLGVLLEETGGSDGGDDSIRRYAEPTVELVEVIRRHLRQAGFWRSEYAQRVLHGEITVYLDDHELIPIDHQERVADRLVALSRTLHARLVAEQSGD</sequence>
<dbReference type="CDD" id="cd18800">
    <property type="entry name" value="SF2_C_EcoR124I-like"/>
    <property type="match status" value="1"/>
</dbReference>
<reference evidence="12 13" key="1">
    <citation type="journal article" date="2019" name="Int. J. Syst. Evol. Microbiol.">
        <title>Capsulimonas corticalis gen. nov., sp. nov., an aerobic capsulated bacterium, of a novel bacterial order, Capsulimonadales ord. nov., of the class Armatimonadia of the phylum Armatimonadetes.</title>
        <authorList>
            <person name="Li J."/>
            <person name="Kudo C."/>
            <person name="Tonouchi A."/>
        </authorList>
    </citation>
    <scope>NUCLEOTIDE SEQUENCE [LARGE SCALE GENOMIC DNA]</scope>
    <source>
        <strain evidence="12 13">AX-7</strain>
    </source>
</reference>
<dbReference type="GO" id="GO:0009307">
    <property type="term" value="P:DNA restriction-modification system"/>
    <property type="evidence" value="ECO:0007669"/>
    <property type="project" value="UniProtKB-KW"/>
</dbReference>
<comment type="catalytic activity">
    <reaction evidence="1 11">
        <text>Endonucleolytic cleavage of DNA to give random double-stranded fragments with terminal 5'-phosphates, ATP is simultaneously hydrolyzed.</text>
        <dbReference type="EC" id="3.1.21.3"/>
    </reaction>
</comment>
<keyword evidence="8 11" id="KW-0378">Hydrolase</keyword>
<evidence type="ECO:0000256" key="10">
    <source>
        <dbReference type="ARBA" id="ARBA00023125"/>
    </source>
</evidence>
<dbReference type="AlphaFoldDB" id="A0A402CVX4"/>
<evidence type="ECO:0000256" key="1">
    <source>
        <dbReference type="ARBA" id="ARBA00000851"/>
    </source>
</evidence>
<dbReference type="EMBL" id="AP025739">
    <property type="protein sequence ID" value="BDI30542.1"/>
    <property type="molecule type" value="Genomic_DNA"/>
</dbReference>
<dbReference type="PANTHER" id="PTHR30195:SF15">
    <property type="entry name" value="TYPE I RESTRICTION ENZYME HINDI ENDONUCLEASE SUBUNIT"/>
    <property type="match status" value="1"/>
</dbReference>
<organism evidence="12 13">
    <name type="scientific">Capsulimonas corticalis</name>
    <dbReference type="NCBI Taxonomy" id="2219043"/>
    <lineage>
        <taxon>Bacteria</taxon>
        <taxon>Bacillati</taxon>
        <taxon>Armatimonadota</taxon>
        <taxon>Armatimonadia</taxon>
        <taxon>Capsulimonadales</taxon>
        <taxon>Capsulimonadaceae</taxon>
        <taxon>Capsulimonas</taxon>
    </lineage>
</organism>
<dbReference type="SUPFAM" id="SSF52540">
    <property type="entry name" value="P-loop containing nucleoside triphosphate hydrolases"/>
    <property type="match status" value="1"/>
</dbReference>
<evidence type="ECO:0000256" key="6">
    <source>
        <dbReference type="ARBA" id="ARBA00022747"/>
    </source>
</evidence>
<evidence type="ECO:0000256" key="3">
    <source>
        <dbReference type="ARBA" id="ARBA00011296"/>
    </source>
</evidence>
<dbReference type="InterPro" id="IPR051268">
    <property type="entry name" value="Type-I_R_enzyme_R_subunit"/>
</dbReference>
<comment type="subunit">
    <text evidence="3 11">The type I restriction/modification system is composed of three polypeptides R, M and S.</text>
</comment>
<dbReference type="InterPro" id="IPR027417">
    <property type="entry name" value="P-loop_NTPase"/>
</dbReference>
<evidence type="ECO:0000256" key="11">
    <source>
        <dbReference type="RuleBase" id="RU364115"/>
    </source>
</evidence>
<evidence type="ECO:0000256" key="4">
    <source>
        <dbReference type="ARBA" id="ARBA00022722"/>
    </source>
</evidence>
<dbReference type="Gene3D" id="3.90.1570.50">
    <property type="match status" value="1"/>
</dbReference>
<evidence type="ECO:0000313" key="13">
    <source>
        <dbReference type="Proteomes" id="UP000287394"/>
    </source>
</evidence>
<dbReference type="InterPro" id="IPR007409">
    <property type="entry name" value="Restrct_endonuc_type1_HsdR_N"/>
</dbReference>
<dbReference type="Proteomes" id="UP000287394">
    <property type="component" value="Chromosome"/>
</dbReference>
<comment type="function">
    <text evidence="11">Subunit R is required for both nuclease and ATPase activities, but not for modification.</text>
</comment>
<dbReference type="GO" id="GO:0003677">
    <property type="term" value="F:DNA binding"/>
    <property type="evidence" value="ECO:0007669"/>
    <property type="project" value="UniProtKB-KW"/>
</dbReference>
<keyword evidence="6 11" id="KW-0680">Restriction system</keyword>
<dbReference type="Pfam" id="PF04313">
    <property type="entry name" value="HSDR_N"/>
    <property type="match status" value="1"/>
</dbReference>
<evidence type="ECO:0000256" key="7">
    <source>
        <dbReference type="ARBA" id="ARBA00022759"/>
    </source>
</evidence>
<keyword evidence="4" id="KW-0540">Nuclease</keyword>
<keyword evidence="7" id="KW-0255">Endonuclease</keyword>
<dbReference type="PANTHER" id="PTHR30195">
    <property type="entry name" value="TYPE I SITE-SPECIFIC DEOXYRIBONUCLEASE PROTEIN SUBUNIT M AND R"/>
    <property type="match status" value="1"/>
</dbReference>
<proteinExistence type="inferred from homology"/>
<accession>A0A402CVX4</accession>
<evidence type="ECO:0000256" key="8">
    <source>
        <dbReference type="ARBA" id="ARBA00022801"/>
    </source>
</evidence>
<keyword evidence="13" id="KW-1185">Reference proteome</keyword>
<gene>
    <name evidence="12" type="ORF">CCAX7_25930</name>
</gene>
<evidence type="ECO:0000256" key="5">
    <source>
        <dbReference type="ARBA" id="ARBA00022741"/>
    </source>
</evidence>
<dbReference type="GO" id="GO:0009035">
    <property type="term" value="F:type I site-specific deoxyribonuclease activity"/>
    <property type="evidence" value="ECO:0007669"/>
    <property type="project" value="UniProtKB-EC"/>
</dbReference>
<dbReference type="CDD" id="cd18030">
    <property type="entry name" value="DEXHc_RE_I_HsdR"/>
    <property type="match status" value="1"/>
</dbReference>
<dbReference type="OrthoDB" id="9758243at2"/>
<dbReference type="RefSeq" id="WP_119321484.1">
    <property type="nucleotide sequence ID" value="NZ_AP025739.1"/>
</dbReference>
<protein>
    <recommendedName>
        <fullName evidence="11">Type I restriction enzyme endonuclease subunit</fullName>
        <shortName evidence="11">R protein</shortName>
        <ecNumber evidence="11">3.1.21.3</ecNumber>
    </recommendedName>
</protein>
<dbReference type="Pfam" id="PF22679">
    <property type="entry name" value="T1R_D3-like"/>
    <property type="match status" value="1"/>
</dbReference>
<dbReference type="InterPro" id="IPR004473">
    <property type="entry name" value="Restrct_endonuc_typeI_HsdR"/>
</dbReference>
<dbReference type="InterPro" id="IPR040980">
    <property type="entry name" value="SWI2_SNF2"/>
</dbReference>
<keyword evidence="9 11" id="KW-0067">ATP-binding</keyword>
<comment type="similarity">
    <text evidence="2 11">Belongs to the HsdR family.</text>
</comment>
<dbReference type="InterPro" id="IPR014001">
    <property type="entry name" value="Helicase_ATP-bd"/>
</dbReference>
<dbReference type="KEGG" id="ccot:CCAX7_25930"/>
<keyword evidence="10 11" id="KW-0238">DNA-binding</keyword>
<dbReference type="InterPro" id="IPR055180">
    <property type="entry name" value="HsdR_RecA-like_helicase_dom_2"/>
</dbReference>
<dbReference type="Gene3D" id="3.40.50.300">
    <property type="entry name" value="P-loop containing nucleotide triphosphate hydrolases"/>
    <property type="match status" value="2"/>
</dbReference>
<dbReference type="GO" id="GO:0005524">
    <property type="term" value="F:ATP binding"/>
    <property type="evidence" value="ECO:0007669"/>
    <property type="project" value="UniProtKB-KW"/>
</dbReference>
<dbReference type="PROSITE" id="PS51192">
    <property type="entry name" value="HELICASE_ATP_BIND_1"/>
    <property type="match status" value="1"/>
</dbReference>